<feature type="domain" description="DUF5615" evidence="1">
    <location>
        <begin position="5"/>
        <end position="101"/>
    </location>
</feature>
<gene>
    <name evidence="2" type="ORF">DWQ54_15385</name>
</gene>
<dbReference type="EMBL" id="QQWC01000004">
    <property type="protein sequence ID" value="REJ41060.1"/>
    <property type="molecule type" value="Genomic_DNA"/>
</dbReference>
<name>A0A3E0L0L9_9CHRO</name>
<accession>A0A3E0L0L9</accession>
<dbReference type="Pfam" id="PF18480">
    <property type="entry name" value="DUF5615"/>
    <property type="match status" value="1"/>
</dbReference>
<protein>
    <recommendedName>
        <fullName evidence="1">DUF5615 domain-containing protein</fullName>
    </recommendedName>
</protein>
<dbReference type="Proteomes" id="UP000256873">
    <property type="component" value="Unassembled WGS sequence"/>
</dbReference>
<sequence length="120" mass="13428">MLSLRLLLDEDSQAQLLVKLLTAAGHDVLTINEIGLAGCTDNVVLDYAIQENRILLTHNCDDFEELHQANPSHSRIFAVYRNANLLKNMGFKAIVKAIANLETANVPLANQFISLNHWNY</sequence>
<organism evidence="2 3">
    <name type="scientific">Microcystis flos-aquae TF09</name>
    <dbReference type="NCBI Taxonomy" id="2060473"/>
    <lineage>
        <taxon>Bacteria</taxon>
        <taxon>Bacillati</taxon>
        <taxon>Cyanobacteriota</taxon>
        <taxon>Cyanophyceae</taxon>
        <taxon>Oscillatoriophycideae</taxon>
        <taxon>Chroococcales</taxon>
        <taxon>Microcystaceae</taxon>
        <taxon>Microcystis</taxon>
    </lineage>
</organism>
<reference evidence="2 3" key="1">
    <citation type="submission" date="2017-10" db="EMBL/GenBank/DDBJ databases">
        <title>A large-scale comparative metagenomic study reveals the eutrophication-driven functional interactions in six Microcystis-epibionts communities.</title>
        <authorList>
            <person name="Li Q."/>
            <person name="Lin F."/>
        </authorList>
    </citation>
    <scope>NUCLEOTIDE SEQUENCE [LARGE SCALE GENOMIC DNA]</scope>
    <source>
        <strain evidence="2">TF09</strain>
    </source>
</reference>
<evidence type="ECO:0000313" key="2">
    <source>
        <dbReference type="EMBL" id="REJ41060.1"/>
    </source>
</evidence>
<evidence type="ECO:0000259" key="1">
    <source>
        <dbReference type="Pfam" id="PF18480"/>
    </source>
</evidence>
<comment type="caution">
    <text evidence="2">The sequence shown here is derived from an EMBL/GenBank/DDBJ whole genome shotgun (WGS) entry which is preliminary data.</text>
</comment>
<evidence type="ECO:0000313" key="3">
    <source>
        <dbReference type="Proteomes" id="UP000256873"/>
    </source>
</evidence>
<proteinExistence type="predicted"/>
<dbReference type="AlphaFoldDB" id="A0A3E0L0L9"/>
<dbReference type="InterPro" id="IPR041049">
    <property type="entry name" value="DUF5615"/>
</dbReference>